<accession>A0AAN9LMT4</accession>
<evidence type="ECO:0000313" key="2">
    <source>
        <dbReference type="Proteomes" id="UP001367508"/>
    </source>
</evidence>
<evidence type="ECO:0000313" key="1">
    <source>
        <dbReference type="EMBL" id="KAK7338516.1"/>
    </source>
</evidence>
<comment type="caution">
    <text evidence="1">The sequence shown here is derived from an EMBL/GenBank/DDBJ whole genome shotgun (WGS) entry which is preliminary data.</text>
</comment>
<gene>
    <name evidence="1" type="ORF">VNO77_19128</name>
</gene>
<organism evidence="1 2">
    <name type="scientific">Canavalia gladiata</name>
    <name type="common">Sword bean</name>
    <name type="synonym">Dolichos gladiatus</name>
    <dbReference type="NCBI Taxonomy" id="3824"/>
    <lineage>
        <taxon>Eukaryota</taxon>
        <taxon>Viridiplantae</taxon>
        <taxon>Streptophyta</taxon>
        <taxon>Embryophyta</taxon>
        <taxon>Tracheophyta</taxon>
        <taxon>Spermatophyta</taxon>
        <taxon>Magnoliopsida</taxon>
        <taxon>eudicotyledons</taxon>
        <taxon>Gunneridae</taxon>
        <taxon>Pentapetalae</taxon>
        <taxon>rosids</taxon>
        <taxon>fabids</taxon>
        <taxon>Fabales</taxon>
        <taxon>Fabaceae</taxon>
        <taxon>Papilionoideae</taxon>
        <taxon>50 kb inversion clade</taxon>
        <taxon>NPAAA clade</taxon>
        <taxon>indigoferoid/millettioid clade</taxon>
        <taxon>Phaseoleae</taxon>
        <taxon>Canavalia</taxon>
    </lineage>
</organism>
<keyword evidence="2" id="KW-1185">Reference proteome</keyword>
<dbReference type="Proteomes" id="UP001367508">
    <property type="component" value="Unassembled WGS sequence"/>
</dbReference>
<sequence length="154" mass="17254">MKEPLLVASAKLEWSKVITTSLACKFERYKTPGGSGETEVNLQRRKCERSDLGGSESCSMNVLDFTMCISITFITLDLKSDVFIYLEVPQRSSSVHLHSQLLKASERSIVPQCPKDDELLLNLYASSLDPCLYETNSLLAALFLQFKRLSLSQP</sequence>
<protein>
    <submittedName>
        <fullName evidence="1">Uncharacterized protein</fullName>
    </submittedName>
</protein>
<dbReference type="EMBL" id="JAYMYQ010000004">
    <property type="protein sequence ID" value="KAK7338516.1"/>
    <property type="molecule type" value="Genomic_DNA"/>
</dbReference>
<dbReference type="AlphaFoldDB" id="A0AAN9LMT4"/>
<proteinExistence type="predicted"/>
<name>A0AAN9LMT4_CANGL</name>
<reference evidence="1 2" key="1">
    <citation type="submission" date="2024-01" db="EMBL/GenBank/DDBJ databases">
        <title>The genomes of 5 underutilized Papilionoideae crops provide insights into root nodulation and disease resistanc.</title>
        <authorList>
            <person name="Jiang F."/>
        </authorList>
    </citation>
    <scope>NUCLEOTIDE SEQUENCE [LARGE SCALE GENOMIC DNA]</scope>
    <source>
        <strain evidence="1">LVBAO_FW01</strain>
        <tissue evidence="1">Leaves</tissue>
    </source>
</reference>